<feature type="region of interest" description="Disordered" evidence="1">
    <location>
        <begin position="200"/>
        <end position="221"/>
    </location>
</feature>
<dbReference type="EMBL" id="CP049865">
    <property type="protein sequence ID" value="QIK72507.1"/>
    <property type="molecule type" value="Genomic_DNA"/>
</dbReference>
<dbReference type="Pfam" id="PF04402">
    <property type="entry name" value="SIMPL"/>
    <property type="match status" value="1"/>
</dbReference>
<gene>
    <name evidence="2" type="ORF">G7070_09800</name>
</gene>
<dbReference type="PANTHER" id="PTHR34387:SF2">
    <property type="entry name" value="SLR1258 PROTEIN"/>
    <property type="match status" value="1"/>
</dbReference>
<feature type="compositionally biased region" description="Basic residues" evidence="1">
    <location>
        <begin position="211"/>
        <end position="221"/>
    </location>
</feature>
<organism evidence="2 3">
    <name type="scientific">Propioniciclava coleopterorum</name>
    <dbReference type="NCBI Taxonomy" id="2714937"/>
    <lineage>
        <taxon>Bacteria</taxon>
        <taxon>Bacillati</taxon>
        <taxon>Actinomycetota</taxon>
        <taxon>Actinomycetes</taxon>
        <taxon>Propionibacteriales</taxon>
        <taxon>Propionibacteriaceae</taxon>
        <taxon>Propioniciclava</taxon>
    </lineage>
</organism>
<dbReference type="KEGG" id="prv:G7070_09800"/>
<evidence type="ECO:0000313" key="3">
    <source>
        <dbReference type="Proteomes" id="UP000501058"/>
    </source>
</evidence>
<dbReference type="PANTHER" id="PTHR34387">
    <property type="entry name" value="SLR1258 PROTEIN"/>
    <property type="match status" value="1"/>
</dbReference>
<dbReference type="RefSeq" id="WP_166233581.1">
    <property type="nucleotide sequence ID" value="NZ_CP049865.1"/>
</dbReference>
<accession>A0A6G7Y7B5</accession>
<dbReference type="AlphaFoldDB" id="A0A6G7Y7B5"/>
<dbReference type="GO" id="GO:0006974">
    <property type="term" value="P:DNA damage response"/>
    <property type="evidence" value="ECO:0007669"/>
    <property type="project" value="TreeGrafter"/>
</dbReference>
<evidence type="ECO:0000256" key="1">
    <source>
        <dbReference type="SAM" id="MobiDB-lite"/>
    </source>
</evidence>
<keyword evidence="3" id="KW-1185">Reference proteome</keyword>
<name>A0A6G7Y7B5_9ACTN</name>
<evidence type="ECO:0000313" key="2">
    <source>
        <dbReference type="EMBL" id="QIK72507.1"/>
    </source>
</evidence>
<reference evidence="2 3" key="1">
    <citation type="submission" date="2020-03" db="EMBL/GenBank/DDBJ databases">
        <title>Propioniciclava sp. nov., isolated from Hydrophilus acuminatus.</title>
        <authorList>
            <person name="Hyun D.-W."/>
            <person name="Bae J.-W."/>
        </authorList>
    </citation>
    <scope>NUCLEOTIDE SEQUENCE [LARGE SCALE GENOMIC DNA]</scope>
    <source>
        <strain evidence="2 3">HDW11</strain>
    </source>
</reference>
<dbReference type="InterPro" id="IPR052022">
    <property type="entry name" value="26kDa_periplasmic_antigen"/>
</dbReference>
<dbReference type="Proteomes" id="UP000501058">
    <property type="component" value="Chromosome"/>
</dbReference>
<dbReference type="Gene3D" id="3.30.110.170">
    <property type="entry name" value="Protein of unknown function (DUF541), domain 1"/>
    <property type="match status" value="1"/>
</dbReference>
<protein>
    <submittedName>
        <fullName evidence="2">SIMPL domain-containing protein</fullName>
    </submittedName>
</protein>
<sequence length="221" mass="23630">MQISVMGTSEYSIPPERGTAQMRVTAEDVDAARASRRAQSAVARIDAEVRRLAAGDDAPVTWFSVGPLTTSSWQPTNPQGKPGPRRYSASARIQVKFRDFTELAAAVTRWGADEDVNVGYVEWALTDATRLEVEAKALTDAVADARQRATAIATACGYATIQVEQVADPGLLGENGPMPAVAYDGPAGVMMRGKAVAETTELSPEDVRGSAKVHARFRAEH</sequence>
<proteinExistence type="predicted"/>
<dbReference type="InterPro" id="IPR007497">
    <property type="entry name" value="SIMPL/DUF541"/>
</dbReference>
<dbReference type="Gene3D" id="3.30.70.2970">
    <property type="entry name" value="Protein of unknown function (DUF541), domain 2"/>
    <property type="match status" value="1"/>
</dbReference>